<dbReference type="PANTHER" id="PTHR23342:SF0">
    <property type="entry name" value="N-ACETYLGLUTAMATE SYNTHASE, MITOCHONDRIAL"/>
    <property type="match status" value="1"/>
</dbReference>
<organism evidence="9">
    <name type="scientific">hydrothermal vent metagenome</name>
    <dbReference type="NCBI Taxonomy" id="652676"/>
    <lineage>
        <taxon>unclassified sequences</taxon>
        <taxon>metagenomes</taxon>
        <taxon>ecological metagenomes</taxon>
    </lineage>
</organism>
<dbReference type="PANTHER" id="PTHR23342">
    <property type="entry name" value="N-ACETYLGLUTAMATE SYNTHASE"/>
    <property type="match status" value="1"/>
</dbReference>
<evidence type="ECO:0000256" key="4">
    <source>
        <dbReference type="ARBA" id="ARBA00022741"/>
    </source>
</evidence>
<dbReference type="InterPro" id="IPR036393">
    <property type="entry name" value="AceGlu_kinase-like_sf"/>
</dbReference>
<dbReference type="EC" id="2.7.2.8" evidence="9"/>
<protein>
    <submittedName>
        <fullName evidence="9">Acetylglutamate kinase</fullName>
        <ecNumber evidence="9">2.7.2.8</ecNumber>
    </submittedName>
</protein>
<evidence type="ECO:0000259" key="8">
    <source>
        <dbReference type="Pfam" id="PF00696"/>
    </source>
</evidence>
<dbReference type="SUPFAM" id="SSF53633">
    <property type="entry name" value="Carbamate kinase-like"/>
    <property type="match status" value="1"/>
</dbReference>
<evidence type="ECO:0000313" key="9">
    <source>
        <dbReference type="EMBL" id="VAW24475.1"/>
    </source>
</evidence>
<dbReference type="PIRSF" id="PIRSF000728">
    <property type="entry name" value="NAGK"/>
    <property type="match status" value="1"/>
</dbReference>
<sequence>MDRLSIIKIGGKVVETPESLTAFLLEFNKISGNKILVHGGGRSATDIAAKLGIETKMVEGRRVTDEAMLEVAVMVYGGLVNKRIVAGLQALDCNAAGFSGADLDLIRAKKRPAQEIDYGFVGDIEEVNTKELRLLLNENIVPVIAPLTHNGQGLLLNTNADTIASSLAVELSNVFNVNLIFCFEKKGVLSDPGDEESIIFELTYNSFLEYKQEGVVNAGMIPKLDNGFNAIKNGVKEVLITNAENIATGRGTRLFMGGRF</sequence>
<keyword evidence="5 9" id="KW-0418">Kinase</keyword>
<dbReference type="InterPro" id="IPR001048">
    <property type="entry name" value="Asp/Glu/Uridylate_kinase"/>
</dbReference>
<accession>A0A3B0U0U0</accession>
<dbReference type="HAMAP" id="MF_00082">
    <property type="entry name" value="ArgB"/>
    <property type="match status" value="1"/>
</dbReference>
<feature type="domain" description="Aspartate/glutamate/uridylate kinase" evidence="8">
    <location>
        <begin position="6"/>
        <end position="242"/>
    </location>
</feature>
<dbReference type="EMBL" id="UOEP01000216">
    <property type="protein sequence ID" value="VAW24475.1"/>
    <property type="molecule type" value="Genomic_DNA"/>
</dbReference>
<evidence type="ECO:0000256" key="6">
    <source>
        <dbReference type="ARBA" id="ARBA00022840"/>
    </source>
</evidence>
<evidence type="ECO:0000256" key="3">
    <source>
        <dbReference type="ARBA" id="ARBA00022679"/>
    </source>
</evidence>
<dbReference type="InterPro" id="IPR037528">
    <property type="entry name" value="ArgB"/>
</dbReference>
<keyword evidence="1" id="KW-0055">Arginine biosynthesis</keyword>
<dbReference type="GO" id="GO:0005524">
    <property type="term" value="F:ATP binding"/>
    <property type="evidence" value="ECO:0007669"/>
    <property type="project" value="UniProtKB-KW"/>
</dbReference>
<name>A0A3B0U0U0_9ZZZZ</name>
<gene>
    <name evidence="9" type="ORF">MNBD_BACTEROID01-2152</name>
</gene>
<comment type="pathway">
    <text evidence="7">Amino-acid biosynthesis.</text>
</comment>
<dbReference type="Pfam" id="PF00696">
    <property type="entry name" value="AA_kinase"/>
    <property type="match status" value="1"/>
</dbReference>
<keyword evidence="4" id="KW-0547">Nucleotide-binding</keyword>
<dbReference type="NCBIfam" id="TIGR00761">
    <property type="entry name" value="argB"/>
    <property type="match status" value="1"/>
</dbReference>
<dbReference type="GO" id="GO:0003991">
    <property type="term" value="F:acetylglutamate kinase activity"/>
    <property type="evidence" value="ECO:0007669"/>
    <property type="project" value="UniProtKB-EC"/>
</dbReference>
<keyword evidence="6" id="KW-0067">ATP-binding</keyword>
<reference evidence="9" key="1">
    <citation type="submission" date="2018-06" db="EMBL/GenBank/DDBJ databases">
        <authorList>
            <person name="Zhirakovskaya E."/>
        </authorList>
    </citation>
    <scope>NUCLEOTIDE SEQUENCE</scope>
</reference>
<evidence type="ECO:0000256" key="2">
    <source>
        <dbReference type="ARBA" id="ARBA00022605"/>
    </source>
</evidence>
<dbReference type="Gene3D" id="3.40.1160.10">
    <property type="entry name" value="Acetylglutamate kinase-like"/>
    <property type="match status" value="1"/>
</dbReference>
<evidence type="ECO:0000256" key="7">
    <source>
        <dbReference type="ARBA" id="ARBA00029440"/>
    </source>
</evidence>
<dbReference type="CDD" id="cd04238">
    <property type="entry name" value="AAK_NAGK-like"/>
    <property type="match status" value="1"/>
</dbReference>
<keyword evidence="3 9" id="KW-0808">Transferase</keyword>
<dbReference type="AlphaFoldDB" id="A0A3B0U0U0"/>
<dbReference type="GO" id="GO:0005737">
    <property type="term" value="C:cytoplasm"/>
    <property type="evidence" value="ECO:0007669"/>
    <property type="project" value="InterPro"/>
</dbReference>
<evidence type="ECO:0000256" key="1">
    <source>
        <dbReference type="ARBA" id="ARBA00022571"/>
    </source>
</evidence>
<dbReference type="InterPro" id="IPR004662">
    <property type="entry name" value="AcgluKinase_fam"/>
</dbReference>
<evidence type="ECO:0000256" key="5">
    <source>
        <dbReference type="ARBA" id="ARBA00022777"/>
    </source>
</evidence>
<keyword evidence="2" id="KW-0028">Amino-acid biosynthesis</keyword>
<dbReference type="GO" id="GO:0006526">
    <property type="term" value="P:L-arginine biosynthetic process"/>
    <property type="evidence" value="ECO:0007669"/>
    <property type="project" value="UniProtKB-KW"/>
</dbReference>
<proteinExistence type="inferred from homology"/>